<gene>
    <name evidence="2" type="primary">OJ1324_A07.12</name>
</gene>
<feature type="compositionally biased region" description="Basic and acidic residues" evidence="1">
    <location>
        <begin position="190"/>
        <end position="200"/>
    </location>
</feature>
<accession>Q10IS5</accession>
<proteinExistence type="predicted"/>
<organism evidence="2 3">
    <name type="scientific">Oryza sativa subsp. japonica</name>
    <name type="common">Rice</name>
    <dbReference type="NCBI Taxonomy" id="39947"/>
    <lineage>
        <taxon>Eukaryota</taxon>
        <taxon>Viridiplantae</taxon>
        <taxon>Streptophyta</taxon>
        <taxon>Embryophyta</taxon>
        <taxon>Tracheophyta</taxon>
        <taxon>Spermatophyta</taxon>
        <taxon>Magnoliopsida</taxon>
        <taxon>Liliopsida</taxon>
        <taxon>Poales</taxon>
        <taxon>Poaceae</taxon>
        <taxon>BOP clade</taxon>
        <taxon>Oryzoideae</taxon>
        <taxon>Oryzeae</taxon>
        <taxon>Oryzinae</taxon>
        <taxon>Oryza</taxon>
        <taxon>Oryza sativa</taxon>
    </lineage>
</organism>
<reference evidence="3" key="1">
    <citation type="journal article" date="2005" name="Nature">
        <title>The map-based sequence of the rice genome.</title>
        <authorList>
            <consortium name="International rice genome sequencing project (IRGSP)"/>
            <person name="Matsumoto T."/>
            <person name="Wu J."/>
            <person name="Kanamori H."/>
            <person name="Katayose Y."/>
            <person name="Fujisawa M."/>
            <person name="Namiki N."/>
            <person name="Mizuno H."/>
            <person name="Yamamoto K."/>
            <person name="Antonio B.A."/>
            <person name="Baba T."/>
            <person name="Sakata K."/>
            <person name="Nagamura Y."/>
            <person name="Aoki H."/>
            <person name="Arikawa K."/>
            <person name="Arita K."/>
            <person name="Bito T."/>
            <person name="Chiden Y."/>
            <person name="Fujitsuka N."/>
            <person name="Fukunaka R."/>
            <person name="Hamada M."/>
            <person name="Harada C."/>
            <person name="Hayashi A."/>
            <person name="Hijishita S."/>
            <person name="Honda M."/>
            <person name="Hosokawa S."/>
            <person name="Ichikawa Y."/>
            <person name="Idonuma A."/>
            <person name="Iijima M."/>
            <person name="Ikeda M."/>
            <person name="Ikeno M."/>
            <person name="Ito K."/>
            <person name="Ito S."/>
            <person name="Ito T."/>
            <person name="Ito Y."/>
            <person name="Ito Y."/>
            <person name="Iwabuchi A."/>
            <person name="Kamiya K."/>
            <person name="Karasawa W."/>
            <person name="Kurita K."/>
            <person name="Katagiri S."/>
            <person name="Kikuta A."/>
            <person name="Kobayashi H."/>
            <person name="Kobayashi N."/>
            <person name="Machita K."/>
            <person name="Maehara T."/>
            <person name="Masukawa M."/>
            <person name="Mizubayashi T."/>
            <person name="Mukai Y."/>
            <person name="Nagasaki H."/>
            <person name="Nagata Y."/>
            <person name="Naito S."/>
            <person name="Nakashima M."/>
            <person name="Nakama Y."/>
            <person name="Nakamichi Y."/>
            <person name="Nakamura M."/>
            <person name="Meguro A."/>
            <person name="Negishi M."/>
            <person name="Ohta I."/>
            <person name="Ohta T."/>
            <person name="Okamoto M."/>
            <person name="Ono N."/>
            <person name="Saji S."/>
            <person name="Sakaguchi M."/>
            <person name="Sakai K."/>
            <person name="Shibata M."/>
            <person name="Shimokawa T."/>
            <person name="Song J."/>
            <person name="Takazaki Y."/>
            <person name="Terasawa K."/>
            <person name="Tsugane M."/>
            <person name="Tsuji K."/>
            <person name="Ueda S."/>
            <person name="Waki K."/>
            <person name="Yamagata H."/>
            <person name="Yamamoto M."/>
            <person name="Yamamoto S."/>
            <person name="Yamane H."/>
            <person name="Yoshiki S."/>
            <person name="Yoshihara R."/>
            <person name="Yukawa K."/>
            <person name="Zhong H."/>
            <person name="Yano M."/>
            <person name="Yuan Q."/>
            <person name="Ouyang S."/>
            <person name="Liu J."/>
            <person name="Jones K.M."/>
            <person name="Gansberger K."/>
            <person name="Moffat K."/>
            <person name="Hill J."/>
            <person name="Bera J."/>
            <person name="Fadrosh D."/>
            <person name="Jin S."/>
            <person name="Johri S."/>
            <person name="Kim M."/>
            <person name="Overton L."/>
            <person name="Reardon M."/>
            <person name="Tsitrin T."/>
            <person name="Vuong H."/>
            <person name="Weaver B."/>
            <person name="Ciecko A."/>
            <person name="Tallon L."/>
            <person name="Jackson J."/>
            <person name="Pai G."/>
            <person name="Aken S.V."/>
            <person name="Utterback T."/>
            <person name="Reidmuller S."/>
            <person name="Feldblyum T."/>
            <person name="Hsiao J."/>
            <person name="Zismann V."/>
            <person name="Iobst S."/>
            <person name="de Vazeille A.R."/>
            <person name="Buell C.R."/>
            <person name="Ying K."/>
            <person name="Li Y."/>
            <person name="Lu T."/>
            <person name="Huang Y."/>
            <person name="Zhao Q."/>
            <person name="Feng Q."/>
            <person name="Zhang L."/>
            <person name="Zhu J."/>
            <person name="Weng Q."/>
            <person name="Mu J."/>
            <person name="Lu Y."/>
            <person name="Fan D."/>
            <person name="Liu Y."/>
            <person name="Guan J."/>
            <person name="Zhang Y."/>
            <person name="Yu S."/>
            <person name="Liu X."/>
            <person name="Zhang Y."/>
            <person name="Hong G."/>
            <person name="Han B."/>
            <person name="Choisne N."/>
            <person name="Demange N."/>
            <person name="Orjeda G."/>
            <person name="Samain S."/>
            <person name="Cattolico L."/>
            <person name="Pelletier E."/>
            <person name="Couloux A."/>
            <person name="Segurens B."/>
            <person name="Wincker P."/>
            <person name="D'Hont A."/>
            <person name="Scarpelli C."/>
            <person name="Weissenbach J."/>
            <person name="Salanoubat M."/>
            <person name="Quetier F."/>
            <person name="Yu Y."/>
            <person name="Kim H.R."/>
            <person name="Rambo T."/>
            <person name="Currie J."/>
            <person name="Collura K."/>
            <person name="Luo M."/>
            <person name="Yang T."/>
            <person name="Ammiraju J.S.S."/>
            <person name="Engler F."/>
            <person name="Soderlund C."/>
            <person name="Wing R.A."/>
            <person name="Palmer L.E."/>
            <person name="de la Bastide M."/>
            <person name="Spiegel L."/>
            <person name="Nascimento L."/>
            <person name="Zutavern T."/>
            <person name="O'Shaughnessy A."/>
            <person name="Dike S."/>
            <person name="Dedhia N."/>
            <person name="Preston R."/>
            <person name="Balija V."/>
            <person name="McCombie W.R."/>
            <person name="Chow T."/>
            <person name="Chen H."/>
            <person name="Chung M."/>
            <person name="Chen C."/>
            <person name="Shaw J."/>
            <person name="Wu H."/>
            <person name="Hsiao K."/>
            <person name="Chao Y."/>
            <person name="Chu M."/>
            <person name="Cheng C."/>
            <person name="Hour A."/>
            <person name="Lee P."/>
            <person name="Lin S."/>
            <person name="Lin Y."/>
            <person name="Liou J."/>
            <person name="Liu S."/>
            <person name="Hsing Y."/>
            <person name="Raghuvanshi S."/>
            <person name="Mohanty A."/>
            <person name="Bharti A.K."/>
            <person name="Gaur A."/>
            <person name="Gupta V."/>
            <person name="Kumar D."/>
            <person name="Ravi V."/>
            <person name="Vij S."/>
            <person name="Kapur A."/>
            <person name="Khurana P."/>
            <person name="Khurana P."/>
            <person name="Khurana J.P."/>
            <person name="Tyagi A.K."/>
            <person name="Gaikwad K."/>
            <person name="Singh A."/>
            <person name="Dalal V."/>
            <person name="Srivastava S."/>
            <person name="Dixit A."/>
            <person name="Pal A.K."/>
            <person name="Ghazi I.A."/>
            <person name="Yadav M."/>
            <person name="Pandit A."/>
            <person name="Bhargava A."/>
            <person name="Sureshbabu K."/>
            <person name="Batra K."/>
            <person name="Sharma T.R."/>
            <person name="Mohapatra T."/>
            <person name="Singh N.K."/>
            <person name="Messing J."/>
            <person name="Nelson A.B."/>
            <person name="Fuks G."/>
            <person name="Kavchok S."/>
            <person name="Keizer G."/>
            <person name="Linton E."/>
            <person name="Llaca V."/>
            <person name="Song R."/>
            <person name="Tanyolac B."/>
            <person name="Young S."/>
            <person name="Ho-Il K."/>
            <person name="Hahn J.H."/>
            <person name="Sangsakoo G."/>
            <person name="Vanavichit A."/>
            <person name="de Mattos Luiz.A.T."/>
            <person name="Zimmer P.D."/>
            <person name="Malone G."/>
            <person name="Dellagostin O."/>
            <person name="de Oliveira A.C."/>
            <person name="Bevan M."/>
            <person name="Bancroft I."/>
            <person name="Minx P."/>
            <person name="Cordum H."/>
            <person name="Wilson R."/>
            <person name="Cheng Z."/>
            <person name="Jin W."/>
            <person name="Jiang J."/>
            <person name="Leong S.A."/>
            <person name="Iwama H."/>
            <person name="Gojobori T."/>
            <person name="Itoh T."/>
            <person name="Niimura Y."/>
            <person name="Fujii Y."/>
            <person name="Habara T."/>
            <person name="Sakai H."/>
            <person name="Sato Y."/>
            <person name="Wilson G."/>
            <person name="Kumar K."/>
            <person name="McCouch S."/>
            <person name="Juretic N."/>
            <person name="Hoen D."/>
            <person name="Wright S."/>
            <person name="Bruskiewich R."/>
            <person name="Bureau T."/>
            <person name="Miyao A."/>
            <person name="Hirochika H."/>
            <person name="Nishikawa T."/>
            <person name="Kadowaki K."/>
            <person name="Sugiura M."/>
            <person name="Burr B."/>
            <person name="Sasaki T."/>
        </authorList>
    </citation>
    <scope>NUCLEOTIDE SEQUENCE [LARGE SCALE GENOMIC DNA]</scope>
    <source>
        <strain evidence="3">cv. Nipponbare</strain>
    </source>
</reference>
<sequence length="236" mass="25238">MSAPGHLASAPRRCHRVEAVAVEPHRRHAVRLENQVARVGEEADAHDALLLGIAGGNESAGAGLPCLGDTDVEGVAAVAGGREEGGLDLGDVVQAEVDGEVAEVEQLKPRRWRCRHLGWVRDDVARPHQGHPWLGEAARVVGHGIDELASAGEGARCRRGSSAAVREGAWWRRRSSAPGMDGWTMKRRRKGDDDGVRGKSDGSGMVPILEISSDMMNSSGIFVIRQSYIGMDPINP</sequence>
<evidence type="ECO:0000313" key="2">
    <source>
        <dbReference type="EMBL" id="AAT77816.1"/>
    </source>
</evidence>
<evidence type="ECO:0000313" key="3">
    <source>
        <dbReference type="Proteomes" id="UP000000763"/>
    </source>
</evidence>
<name>Q10IS5_ORYSJ</name>
<feature type="region of interest" description="Disordered" evidence="1">
    <location>
        <begin position="181"/>
        <end position="202"/>
    </location>
</feature>
<dbReference type="Proteomes" id="UP000000763">
    <property type="component" value="Chromosome 3"/>
</dbReference>
<dbReference type="AlphaFoldDB" id="Q10IS5"/>
<evidence type="ECO:0000256" key="1">
    <source>
        <dbReference type="SAM" id="MobiDB-lite"/>
    </source>
</evidence>
<protein>
    <submittedName>
        <fullName evidence="2">Uncharacterized protein</fullName>
    </submittedName>
</protein>
<reference evidence="3" key="2">
    <citation type="journal article" date="2008" name="Nucleic Acids Res.">
        <title>The rice annotation project database (RAP-DB): 2008 update.</title>
        <authorList>
            <consortium name="The rice annotation project (RAP)"/>
        </authorList>
    </citation>
    <scope>GENOME REANNOTATION</scope>
    <source>
        <strain evidence="3">cv. Nipponbare</strain>
    </source>
</reference>
<dbReference type="EMBL" id="AC115688">
    <property type="protein sequence ID" value="AAT77816.1"/>
    <property type="molecule type" value="Genomic_DNA"/>
</dbReference>